<sequence length="33" mass="3815">MRVGTICMCRSIKCSGTGWWHNFLVCRGLIWAK</sequence>
<dbReference type="AlphaFoldDB" id="A0A0A8YQW8"/>
<proteinExistence type="predicted"/>
<protein>
    <submittedName>
        <fullName evidence="1">Uncharacterized protein</fullName>
    </submittedName>
</protein>
<dbReference type="EMBL" id="GBRH01270635">
    <property type="protein sequence ID" value="JAD27260.1"/>
    <property type="molecule type" value="Transcribed_RNA"/>
</dbReference>
<organism evidence="1">
    <name type="scientific">Arundo donax</name>
    <name type="common">Giant reed</name>
    <name type="synonym">Donax arundinaceus</name>
    <dbReference type="NCBI Taxonomy" id="35708"/>
    <lineage>
        <taxon>Eukaryota</taxon>
        <taxon>Viridiplantae</taxon>
        <taxon>Streptophyta</taxon>
        <taxon>Embryophyta</taxon>
        <taxon>Tracheophyta</taxon>
        <taxon>Spermatophyta</taxon>
        <taxon>Magnoliopsida</taxon>
        <taxon>Liliopsida</taxon>
        <taxon>Poales</taxon>
        <taxon>Poaceae</taxon>
        <taxon>PACMAD clade</taxon>
        <taxon>Arundinoideae</taxon>
        <taxon>Arundineae</taxon>
        <taxon>Arundo</taxon>
    </lineage>
</organism>
<reference evidence="1" key="1">
    <citation type="submission" date="2014-09" db="EMBL/GenBank/DDBJ databases">
        <authorList>
            <person name="Magalhaes I.L.F."/>
            <person name="Oliveira U."/>
            <person name="Santos F.R."/>
            <person name="Vidigal T.H.D.A."/>
            <person name="Brescovit A.D."/>
            <person name="Santos A.J."/>
        </authorList>
    </citation>
    <scope>NUCLEOTIDE SEQUENCE</scope>
    <source>
        <tissue evidence="1">Shoot tissue taken approximately 20 cm above the soil surface</tissue>
    </source>
</reference>
<accession>A0A0A8YQW8</accession>
<name>A0A0A8YQW8_ARUDO</name>
<reference evidence="1" key="2">
    <citation type="journal article" date="2015" name="Data Brief">
        <title>Shoot transcriptome of the giant reed, Arundo donax.</title>
        <authorList>
            <person name="Barrero R.A."/>
            <person name="Guerrero F.D."/>
            <person name="Moolhuijzen P."/>
            <person name="Goolsby J.A."/>
            <person name="Tidwell J."/>
            <person name="Bellgard S.E."/>
            <person name="Bellgard M.I."/>
        </authorList>
    </citation>
    <scope>NUCLEOTIDE SEQUENCE</scope>
    <source>
        <tissue evidence="1">Shoot tissue taken approximately 20 cm above the soil surface</tissue>
    </source>
</reference>
<evidence type="ECO:0000313" key="1">
    <source>
        <dbReference type="EMBL" id="JAD27260.1"/>
    </source>
</evidence>